<accession>A0A1I7W8D5</accession>
<name>A0A1I7W8D5_HETBA</name>
<dbReference type="WBParaSite" id="Hba_00897">
    <property type="protein sequence ID" value="Hba_00897"/>
    <property type="gene ID" value="Hba_00897"/>
</dbReference>
<protein>
    <submittedName>
        <fullName evidence="2">Ovule protein</fullName>
    </submittedName>
</protein>
<dbReference type="AlphaFoldDB" id="A0A1I7W8D5"/>
<dbReference type="Proteomes" id="UP000095283">
    <property type="component" value="Unplaced"/>
</dbReference>
<evidence type="ECO:0000313" key="1">
    <source>
        <dbReference type="Proteomes" id="UP000095283"/>
    </source>
</evidence>
<sequence>MWTRNCAVIYSQYFLINKWKVQNNWHDIFFNILDCWFSNAWNCFSHFGGSTSFYIILYFTSTNVLKMLLDTVIDSNIFYRPCGLALESWEGC</sequence>
<organism evidence="1 2">
    <name type="scientific">Heterorhabditis bacteriophora</name>
    <name type="common">Entomopathogenic nematode worm</name>
    <dbReference type="NCBI Taxonomy" id="37862"/>
    <lineage>
        <taxon>Eukaryota</taxon>
        <taxon>Metazoa</taxon>
        <taxon>Ecdysozoa</taxon>
        <taxon>Nematoda</taxon>
        <taxon>Chromadorea</taxon>
        <taxon>Rhabditida</taxon>
        <taxon>Rhabditina</taxon>
        <taxon>Rhabditomorpha</taxon>
        <taxon>Strongyloidea</taxon>
        <taxon>Heterorhabditidae</taxon>
        <taxon>Heterorhabditis</taxon>
    </lineage>
</organism>
<reference evidence="2" key="1">
    <citation type="submission" date="2016-11" db="UniProtKB">
        <authorList>
            <consortium name="WormBaseParasite"/>
        </authorList>
    </citation>
    <scope>IDENTIFICATION</scope>
</reference>
<keyword evidence="1" id="KW-1185">Reference proteome</keyword>
<evidence type="ECO:0000313" key="2">
    <source>
        <dbReference type="WBParaSite" id="Hba_00897"/>
    </source>
</evidence>
<proteinExistence type="predicted"/>